<dbReference type="InterPro" id="IPR013785">
    <property type="entry name" value="Aldolase_TIM"/>
</dbReference>
<protein>
    <recommendedName>
        <fullName evidence="6">dihydroorotate dehydrogenase (quinone)</fullName>
        <ecNumber evidence="6">1.3.5.2</ecNumber>
    </recommendedName>
</protein>
<evidence type="ECO:0000256" key="11">
    <source>
        <dbReference type="ARBA" id="ARBA00023136"/>
    </source>
</evidence>
<dbReference type="Gene3D" id="3.20.20.70">
    <property type="entry name" value="Aldolase class I"/>
    <property type="match status" value="1"/>
</dbReference>
<keyword evidence="11" id="KW-0472">Membrane</keyword>
<sequence length="324" mass="34955">MYRFLFNLVFRKLDPELAHSLGAGVIQLSAFLPVRKRSGQVEVAGLQFTNRIGMAAGFDKNAKLVRGLYKLGFGHVEIGTVTPKPQAGNEKPRLFRLIELRALINRMGFNNDGVEAIAKRLNRLRSRTDALPIIGVNIGKNKATPAERAAEDYEYCARELGPFSDYLAVNVSSPNTPGLRDLQQVESLKPILQAVIGSAGGKPVFVKISPDLSDSDALSIAELINELNLAGVISCNTTVSRPSSNEKYISEQGGLSGPPLGQRSKDLLKLLRGALPNKAIISVGGIETALDVSERLNLGADLVQGYTGFVYFGPSWPKLLTKGA</sequence>
<dbReference type="HAMAP" id="MF_00225">
    <property type="entry name" value="DHO_dh_type2"/>
    <property type="match status" value="1"/>
</dbReference>
<dbReference type="CDD" id="cd04738">
    <property type="entry name" value="DHOD_2_like"/>
    <property type="match status" value="1"/>
</dbReference>
<comment type="subcellular location">
    <subcellularLocation>
        <location evidence="3">Membrane</location>
    </subcellularLocation>
</comment>
<evidence type="ECO:0000256" key="3">
    <source>
        <dbReference type="ARBA" id="ARBA00004370"/>
    </source>
</evidence>
<feature type="domain" description="Dihydroorotate dehydrogenase catalytic" evidence="13">
    <location>
        <begin position="40"/>
        <end position="320"/>
    </location>
</feature>
<evidence type="ECO:0000256" key="6">
    <source>
        <dbReference type="ARBA" id="ARBA00012791"/>
    </source>
</evidence>
<keyword evidence="8" id="KW-0288">FMN</keyword>
<dbReference type="GO" id="GO:0005886">
    <property type="term" value="C:plasma membrane"/>
    <property type="evidence" value="ECO:0007669"/>
    <property type="project" value="TreeGrafter"/>
</dbReference>
<dbReference type="PANTHER" id="PTHR48109">
    <property type="entry name" value="DIHYDROOROTATE DEHYDROGENASE (QUINONE), MITOCHONDRIAL-RELATED"/>
    <property type="match status" value="1"/>
</dbReference>
<evidence type="ECO:0000256" key="12">
    <source>
        <dbReference type="ARBA" id="ARBA00048639"/>
    </source>
</evidence>
<dbReference type="GO" id="GO:0005737">
    <property type="term" value="C:cytoplasm"/>
    <property type="evidence" value="ECO:0007669"/>
    <property type="project" value="InterPro"/>
</dbReference>
<accession>A0A6J6DKI7</accession>
<dbReference type="InterPro" id="IPR050074">
    <property type="entry name" value="DHO_dehydrogenase"/>
</dbReference>
<dbReference type="PROSITE" id="PS00911">
    <property type="entry name" value="DHODEHASE_1"/>
    <property type="match status" value="1"/>
</dbReference>
<dbReference type="InterPro" id="IPR001295">
    <property type="entry name" value="Dihydroorotate_DH_CS"/>
</dbReference>
<evidence type="ECO:0000256" key="10">
    <source>
        <dbReference type="ARBA" id="ARBA00023002"/>
    </source>
</evidence>
<organism evidence="15">
    <name type="scientific">freshwater metagenome</name>
    <dbReference type="NCBI Taxonomy" id="449393"/>
    <lineage>
        <taxon>unclassified sequences</taxon>
        <taxon>metagenomes</taxon>
        <taxon>ecological metagenomes</taxon>
    </lineage>
</organism>
<keyword evidence="10" id="KW-0560">Oxidoreductase</keyword>
<comment type="catalytic activity">
    <reaction evidence="12">
        <text>(S)-dihydroorotate + a quinone = orotate + a quinol</text>
        <dbReference type="Rhea" id="RHEA:30187"/>
        <dbReference type="ChEBI" id="CHEBI:24646"/>
        <dbReference type="ChEBI" id="CHEBI:30839"/>
        <dbReference type="ChEBI" id="CHEBI:30864"/>
        <dbReference type="ChEBI" id="CHEBI:132124"/>
        <dbReference type="EC" id="1.3.5.2"/>
    </reaction>
</comment>
<comment type="similarity">
    <text evidence="5">Belongs to the dihydroorotate dehydrogenase family. Type 2 subfamily.</text>
</comment>
<dbReference type="EMBL" id="CAEZST010000001">
    <property type="protein sequence ID" value="CAB4537793.1"/>
    <property type="molecule type" value="Genomic_DNA"/>
</dbReference>
<reference evidence="15" key="1">
    <citation type="submission" date="2020-05" db="EMBL/GenBank/DDBJ databases">
        <authorList>
            <person name="Chiriac C."/>
            <person name="Salcher M."/>
            <person name="Ghai R."/>
            <person name="Kavagutti S V."/>
        </authorList>
    </citation>
    <scope>NUCLEOTIDE SEQUENCE</scope>
</reference>
<evidence type="ECO:0000256" key="7">
    <source>
        <dbReference type="ARBA" id="ARBA00022630"/>
    </source>
</evidence>
<dbReference type="SUPFAM" id="SSF51395">
    <property type="entry name" value="FMN-linked oxidoreductases"/>
    <property type="match status" value="1"/>
</dbReference>
<dbReference type="InterPro" id="IPR005719">
    <property type="entry name" value="Dihydroorotate_DH_2"/>
</dbReference>
<evidence type="ECO:0000313" key="15">
    <source>
        <dbReference type="EMBL" id="CAB4564601.1"/>
    </source>
</evidence>
<dbReference type="AlphaFoldDB" id="A0A6J6DKI7"/>
<dbReference type="GO" id="GO:0006207">
    <property type="term" value="P:'de novo' pyrimidine nucleobase biosynthetic process"/>
    <property type="evidence" value="ECO:0007669"/>
    <property type="project" value="InterPro"/>
</dbReference>
<evidence type="ECO:0000313" key="14">
    <source>
        <dbReference type="EMBL" id="CAB4537793.1"/>
    </source>
</evidence>
<keyword evidence="7" id="KW-0285">Flavoprotein</keyword>
<dbReference type="PANTHER" id="PTHR48109:SF4">
    <property type="entry name" value="DIHYDROOROTATE DEHYDROGENASE (QUINONE), MITOCHONDRIAL"/>
    <property type="match status" value="1"/>
</dbReference>
<gene>
    <name evidence="14" type="ORF">UFOPK1503_00029</name>
    <name evidence="15" type="ORF">UFOPK1693_00265</name>
</gene>
<proteinExistence type="inferred from homology"/>
<dbReference type="PIRSF" id="PIRSF000164">
    <property type="entry name" value="DHO_oxidase"/>
    <property type="match status" value="1"/>
</dbReference>
<dbReference type="GO" id="GO:0106430">
    <property type="term" value="F:dihydroorotate dehydrogenase (quinone) activity"/>
    <property type="evidence" value="ECO:0007669"/>
    <property type="project" value="UniProtKB-EC"/>
</dbReference>
<evidence type="ECO:0000256" key="8">
    <source>
        <dbReference type="ARBA" id="ARBA00022643"/>
    </source>
</evidence>
<dbReference type="NCBIfam" id="NF003652">
    <property type="entry name" value="PRK05286.2-5"/>
    <property type="match status" value="1"/>
</dbReference>
<dbReference type="GO" id="GO:0044205">
    <property type="term" value="P:'de novo' UMP biosynthetic process"/>
    <property type="evidence" value="ECO:0007669"/>
    <property type="project" value="UniProtKB-UniPathway"/>
</dbReference>
<comment type="function">
    <text evidence="2">Catalyzes the conversion of dihydroorotate to orotate with quinone as electron acceptor.</text>
</comment>
<dbReference type="UniPathway" id="UPA00070">
    <property type="reaction ID" value="UER00946"/>
</dbReference>
<dbReference type="InterPro" id="IPR005720">
    <property type="entry name" value="Dihydroorotate_DH_cat"/>
</dbReference>
<dbReference type="InterPro" id="IPR012135">
    <property type="entry name" value="Dihydroorotate_DH_1_2"/>
</dbReference>
<dbReference type="EC" id="1.3.5.2" evidence="6"/>
<dbReference type="NCBIfam" id="TIGR01036">
    <property type="entry name" value="pyrD_sub2"/>
    <property type="match status" value="1"/>
</dbReference>
<keyword evidence="9" id="KW-0665">Pyrimidine biosynthesis</keyword>
<name>A0A6J6DKI7_9ZZZZ</name>
<evidence type="ECO:0000256" key="2">
    <source>
        <dbReference type="ARBA" id="ARBA00003125"/>
    </source>
</evidence>
<comment type="cofactor">
    <cofactor evidence="1">
        <name>FMN</name>
        <dbReference type="ChEBI" id="CHEBI:58210"/>
    </cofactor>
</comment>
<comment type="pathway">
    <text evidence="4">Pyrimidine metabolism; UMP biosynthesis via de novo pathway; orotate from (S)-dihydroorotate (quinone route): step 1/1.</text>
</comment>
<evidence type="ECO:0000259" key="13">
    <source>
        <dbReference type="Pfam" id="PF01180"/>
    </source>
</evidence>
<evidence type="ECO:0000256" key="5">
    <source>
        <dbReference type="ARBA" id="ARBA00005359"/>
    </source>
</evidence>
<evidence type="ECO:0000256" key="1">
    <source>
        <dbReference type="ARBA" id="ARBA00001917"/>
    </source>
</evidence>
<evidence type="ECO:0000256" key="9">
    <source>
        <dbReference type="ARBA" id="ARBA00022975"/>
    </source>
</evidence>
<dbReference type="Pfam" id="PF01180">
    <property type="entry name" value="DHO_dh"/>
    <property type="match status" value="1"/>
</dbReference>
<evidence type="ECO:0000256" key="4">
    <source>
        <dbReference type="ARBA" id="ARBA00005161"/>
    </source>
</evidence>
<dbReference type="EMBL" id="CAEZTO010000002">
    <property type="protein sequence ID" value="CAB4564601.1"/>
    <property type="molecule type" value="Genomic_DNA"/>
</dbReference>